<evidence type="ECO:0000313" key="4">
    <source>
        <dbReference type="EMBL" id="CAD8784608.1"/>
    </source>
</evidence>
<keyword evidence="1" id="KW-0479">Metal-binding</keyword>
<feature type="region of interest" description="Disordered" evidence="2">
    <location>
        <begin position="327"/>
        <end position="410"/>
    </location>
</feature>
<dbReference type="EMBL" id="HBFM01026777">
    <property type="protein sequence ID" value="CAD8784608.1"/>
    <property type="molecule type" value="Transcribed_RNA"/>
</dbReference>
<feature type="compositionally biased region" description="Gly residues" evidence="2">
    <location>
        <begin position="442"/>
        <end position="452"/>
    </location>
</feature>
<evidence type="ECO:0000256" key="1">
    <source>
        <dbReference type="PROSITE-ProRule" id="PRU00047"/>
    </source>
</evidence>
<keyword evidence="1" id="KW-0862">Zinc</keyword>
<feature type="domain" description="CCHC-type" evidence="3">
    <location>
        <begin position="179"/>
        <end position="194"/>
    </location>
</feature>
<organism evidence="4">
    <name type="scientific">Polytomella parva</name>
    <dbReference type="NCBI Taxonomy" id="51329"/>
    <lineage>
        <taxon>Eukaryota</taxon>
        <taxon>Viridiplantae</taxon>
        <taxon>Chlorophyta</taxon>
        <taxon>core chlorophytes</taxon>
        <taxon>Chlorophyceae</taxon>
        <taxon>CS clade</taxon>
        <taxon>Chlamydomonadales</taxon>
        <taxon>Chlamydomonadaceae</taxon>
        <taxon>Polytomella</taxon>
    </lineage>
</organism>
<dbReference type="PANTHER" id="PTHR46978:SF1">
    <property type="entry name" value="ZINC KNUCKLE (CCHC-TYPE) FAMILY PROTEIN"/>
    <property type="match status" value="1"/>
</dbReference>
<dbReference type="PANTHER" id="PTHR46978">
    <property type="entry name" value="ZINC KNUCKLE (CCHC-TYPE) FAMILY PROTEIN"/>
    <property type="match status" value="1"/>
</dbReference>
<keyword evidence="1" id="KW-0863">Zinc-finger</keyword>
<evidence type="ECO:0000259" key="3">
    <source>
        <dbReference type="PROSITE" id="PS50158"/>
    </source>
</evidence>
<feature type="compositionally biased region" description="Basic and acidic residues" evidence="2">
    <location>
        <begin position="15"/>
        <end position="44"/>
    </location>
</feature>
<feature type="compositionally biased region" description="Acidic residues" evidence="2">
    <location>
        <begin position="45"/>
        <end position="60"/>
    </location>
</feature>
<dbReference type="Gene3D" id="4.10.60.10">
    <property type="entry name" value="Zinc finger, CCHC-type"/>
    <property type="match status" value="3"/>
</dbReference>
<feature type="compositionally biased region" description="Low complexity" evidence="2">
    <location>
        <begin position="339"/>
        <end position="358"/>
    </location>
</feature>
<dbReference type="GO" id="GO:0008270">
    <property type="term" value="F:zinc ion binding"/>
    <property type="evidence" value="ECO:0007669"/>
    <property type="project" value="UniProtKB-KW"/>
</dbReference>
<dbReference type="GO" id="GO:0003676">
    <property type="term" value="F:nucleic acid binding"/>
    <property type="evidence" value="ECO:0007669"/>
    <property type="project" value="InterPro"/>
</dbReference>
<feature type="region of interest" description="Disordered" evidence="2">
    <location>
        <begin position="1"/>
        <end position="80"/>
    </location>
</feature>
<feature type="compositionally biased region" description="Low complexity" evidence="2">
    <location>
        <begin position="393"/>
        <end position="410"/>
    </location>
</feature>
<name>A0A7S0VKP6_9CHLO</name>
<dbReference type="InterPro" id="IPR001878">
    <property type="entry name" value="Znf_CCHC"/>
</dbReference>
<proteinExistence type="predicted"/>
<feature type="domain" description="CCHC-type" evidence="3">
    <location>
        <begin position="161"/>
        <end position="176"/>
    </location>
</feature>
<feature type="domain" description="CCHC-type" evidence="3">
    <location>
        <begin position="138"/>
        <end position="154"/>
    </location>
</feature>
<dbReference type="SMART" id="SM00343">
    <property type="entry name" value="ZnF_C2HC"/>
    <property type="match status" value="5"/>
</dbReference>
<dbReference type="AlphaFoldDB" id="A0A7S0VKP6"/>
<feature type="domain" description="CCHC-type" evidence="3">
    <location>
        <begin position="264"/>
        <end position="279"/>
    </location>
</feature>
<evidence type="ECO:0000256" key="2">
    <source>
        <dbReference type="SAM" id="MobiDB-lite"/>
    </source>
</evidence>
<feature type="region of interest" description="Disordered" evidence="2">
    <location>
        <begin position="442"/>
        <end position="482"/>
    </location>
</feature>
<dbReference type="SUPFAM" id="SSF57756">
    <property type="entry name" value="Retrovirus zinc finger-like domains"/>
    <property type="match status" value="2"/>
</dbReference>
<dbReference type="InterPro" id="IPR036875">
    <property type="entry name" value="Znf_CCHC_sf"/>
</dbReference>
<sequence length="482" mass="53472">MKEDALSEPATESEEGGHPLEEYLESRQNESLRSEDLISSKSESECYENTEEIESIDTEENLSKEETDNSNVPPSSHGKKLANTVKVTIKSSITETNEAPVGVVLVDDTSDIVRDFDLKRLLRQPRYFDDVIDDVSARCFNCGKPGHTARICTNEAREKPCYSCAQFGHEGKDCPNKLCFRCGRPGHLSRECTSAAISSIASICLRCGSADCTAAGRADFHRYEGGCSRAYLASDLRRIRCQVCGLRGHLSCKGAPRDTCPVSCCNCGEAGHFSTACPKGMPKHLKAERNMDADRQDLAVYEKYEQELRREAERIAEARSDNRGFGFGNNSWRDGRGGHANNNYNQNNHGGGAFNNNNQTGKWGQIEDNGSRWNGRRRAEINWGDEPSPNYGFEKSNFSNSNKNGQFKNSNVNIGIGRNFNNNTRDIRRMDVRLDVMRWEGGGGGGAAGGPQRGHNNNNSNNRSLGQNGLEPYGRTKQNIRW</sequence>
<protein>
    <recommendedName>
        <fullName evidence="3">CCHC-type domain-containing protein</fullName>
    </recommendedName>
</protein>
<feature type="compositionally biased region" description="Low complexity" evidence="2">
    <location>
        <begin position="453"/>
        <end position="470"/>
    </location>
</feature>
<accession>A0A7S0VKP6</accession>
<dbReference type="Pfam" id="PF00098">
    <property type="entry name" value="zf-CCHC"/>
    <property type="match status" value="2"/>
</dbReference>
<gene>
    <name evidence="4" type="ORF">PPAR00522_LOCUS17305</name>
</gene>
<dbReference type="PROSITE" id="PS50158">
    <property type="entry name" value="ZF_CCHC"/>
    <property type="match status" value="4"/>
</dbReference>
<reference evidence="4" key="1">
    <citation type="submission" date="2021-01" db="EMBL/GenBank/DDBJ databases">
        <authorList>
            <person name="Corre E."/>
            <person name="Pelletier E."/>
            <person name="Niang G."/>
            <person name="Scheremetjew M."/>
            <person name="Finn R."/>
            <person name="Kale V."/>
            <person name="Holt S."/>
            <person name="Cochrane G."/>
            <person name="Meng A."/>
            <person name="Brown T."/>
            <person name="Cohen L."/>
        </authorList>
    </citation>
    <scope>NUCLEOTIDE SEQUENCE</scope>
    <source>
        <strain evidence="4">SAG 63-3</strain>
    </source>
</reference>